<dbReference type="HOGENOM" id="CLU_2750706_0_0_9"/>
<dbReference type="InterPro" id="IPR043472">
    <property type="entry name" value="Macro_dom-like"/>
</dbReference>
<dbReference type="EC" id="3.5.1.-" evidence="1"/>
<keyword evidence="2" id="KW-1185">Reference proteome</keyword>
<dbReference type="SUPFAM" id="SSF52949">
    <property type="entry name" value="Macro domain-like"/>
    <property type="match status" value="1"/>
</dbReference>
<dbReference type="Proteomes" id="UP000289664">
    <property type="component" value="Chromosome"/>
</dbReference>
<protein>
    <submittedName>
        <fullName evidence="1">O-acetyl-ADP-ribose deacetylase</fullName>
        <ecNumber evidence="1">3.5.1.-</ecNumber>
    </submittedName>
</protein>
<gene>
    <name evidence="1" type="primary">ymdB</name>
    <name evidence="1" type="ORF">HDCHBGLK_01577</name>
</gene>
<evidence type="ECO:0000313" key="1">
    <source>
        <dbReference type="EMBL" id="QBF74181.1"/>
    </source>
</evidence>
<sequence length="70" mass="7826">MIEGGYVARRRIPALRGSGQMQAVDGSEKAAPSAVHTIRSFLKEHPEIEEVQMVCFDEITKKYYENALDG</sequence>
<dbReference type="AlphaFoldDB" id="B0NKA9"/>
<dbReference type="EMBL" id="CP036170">
    <property type="protein sequence ID" value="QBF74181.1"/>
    <property type="molecule type" value="Genomic_DNA"/>
</dbReference>
<dbReference type="STRING" id="411468.CLOSCI_03951"/>
<evidence type="ECO:0000313" key="2">
    <source>
        <dbReference type="Proteomes" id="UP000289664"/>
    </source>
</evidence>
<dbReference type="KEGG" id="csci:HDCHBGLK_01577"/>
<reference evidence="1 2" key="1">
    <citation type="journal article" date="2019" name="Appl. Environ. Microbiol.">
        <title>Clostridium scindens ATCC 35704: integration of nutritional requirements, the complete genome sequence, and global transcriptional responses to bile acids.</title>
        <authorList>
            <person name="Devendran S."/>
            <person name="Shrestha R."/>
            <person name="Alves J.M.P."/>
            <person name="Wolf P.G."/>
            <person name="Ly L."/>
            <person name="Hernandez A.G."/>
            <person name="Mendez-Garcia C."/>
            <person name="Inboden A."/>
            <person name="Wiley J."/>
            <person name="Paul O."/>
            <person name="Allen A."/>
            <person name="Springer E."/>
            <person name="Wright C.L."/>
            <person name="Fields C.J."/>
            <person name="Daniel S.L."/>
            <person name="Ridlon J.M."/>
        </authorList>
    </citation>
    <scope>NUCLEOTIDE SEQUENCE [LARGE SCALE GENOMIC DNA]</scope>
    <source>
        <strain evidence="1 2">ATCC 35704</strain>
    </source>
</reference>
<organism evidence="1 2">
    <name type="scientific">Clostridium scindens (strain ATCC 35704 / DSM 5676 / VPI 13733 / 19)</name>
    <dbReference type="NCBI Taxonomy" id="411468"/>
    <lineage>
        <taxon>Bacteria</taxon>
        <taxon>Bacillati</taxon>
        <taxon>Bacillota</taxon>
        <taxon>Clostridia</taxon>
        <taxon>Lachnospirales</taxon>
        <taxon>Lachnospiraceae</taxon>
    </lineage>
</organism>
<name>B0NKA9_CLOS5</name>
<dbReference type="OrthoDB" id="6194521at2"/>
<keyword evidence="1" id="KW-0378">Hydrolase</keyword>
<proteinExistence type="predicted"/>
<dbReference type="GeneID" id="62695796"/>
<dbReference type="Gene3D" id="3.40.220.10">
    <property type="entry name" value="Leucine Aminopeptidase, subunit E, domain 1"/>
    <property type="match status" value="1"/>
</dbReference>
<dbReference type="RefSeq" id="WP_004608596.1">
    <property type="nucleotide sequence ID" value="NZ_CP036170.1"/>
</dbReference>
<dbReference type="GO" id="GO:0016787">
    <property type="term" value="F:hydrolase activity"/>
    <property type="evidence" value="ECO:0007669"/>
    <property type="project" value="UniProtKB-KW"/>
</dbReference>
<accession>B0NKA9</accession>